<comment type="caution">
    <text evidence="7">The sequence shown here is derived from an EMBL/GenBank/DDBJ whole genome shotgun (WGS) entry which is preliminary data.</text>
</comment>
<keyword evidence="5" id="KW-0574">Periplasm</keyword>
<keyword evidence="4 5" id="KW-0186">Copper</keyword>
<accession>A0A0F3II78</accession>
<protein>
    <recommendedName>
        <fullName evidence="5">Copper resistance protein C</fullName>
    </recommendedName>
</protein>
<evidence type="ECO:0000256" key="1">
    <source>
        <dbReference type="ARBA" id="ARBA00004196"/>
    </source>
</evidence>
<comment type="subcellular location">
    <subcellularLocation>
        <location evidence="1">Cell envelope</location>
    </subcellularLocation>
    <subcellularLocation>
        <location evidence="5">Periplasm</location>
    </subcellularLocation>
</comment>
<name>A0A0F3II78_9GAMM</name>
<reference evidence="8" key="1">
    <citation type="submission" date="2015-03" db="EMBL/GenBank/DDBJ databases">
        <title>Draft genome sequence of a novel methanotroph (Sn10-6) isolated from flooded ricefield rhizosphere in India.</title>
        <authorList>
            <person name="Pandit P.S."/>
            <person name="Pore S.D."/>
            <person name="Arora P."/>
            <person name="Kapse N.G."/>
            <person name="Dhakephalkar P.K."/>
            <person name="Rahalkar M.C."/>
        </authorList>
    </citation>
    <scope>NUCLEOTIDE SEQUENCE [LARGE SCALE GENOMIC DNA]</scope>
    <source>
        <strain evidence="8">Sn10-6</strain>
    </source>
</reference>
<evidence type="ECO:0000256" key="5">
    <source>
        <dbReference type="RuleBase" id="RU369037"/>
    </source>
</evidence>
<dbReference type="AlphaFoldDB" id="A0A0F3II78"/>
<evidence type="ECO:0000313" key="7">
    <source>
        <dbReference type="EMBL" id="KJV06505.1"/>
    </source>
</evidence>
<dbReference type="OrthoDB" id="5571068at2"/>
<dbReference type="Pfam" id="PF04234">
    <property type="entry name" value="CopC"/>
    <property type="match status" value="1"/>
</dbReference>
<dbReference type="InterPro" id="IPR014756">
    <property type="entry name" value="Ig_E-set"/>
</dbReference>
<proteinExistence type="inferred from homology"/>
<evidence type="ECO:0000313" key="8">
    <source>
        <dbReference type="Proteomes" id="UP000033684"/>
    </source>
</evidence>
<keyword evidence="3 5" id="KW-0732">Signal</keyword>
<evidence type="ECO:0000259" key="6">
    <source>
        <dbReference type="Pfam" id="PF04234"/>
    </source>
</evidence>
<dbReference type="EMBL" id="LAJX01000105">
    <property type="protein sequence ID" value="KJV06505.1"/>
    <property type="molecule type" value="Genomic_DNA"/>
</dbReference>
<sequence length="116" mass="12577">MAVVAAIGLVALPNNGQAEGVLLKSQPAHNARLSQFDNKISLWFSGNVGERYPSIVVVNSQGQRVDNRDVGLDIAPRSHLHVTTKPLSPDNYTLRYRVVTEDGLVVSGIQTFSIIP</sequence>
<dbReference type="GO" id="GO:0005886">
    <property type="term" value="C:plasma membrane"/>
    <property type="evidence" value="ECO:0007669"/>
    <property type="project" value="TreeGrafter"/>
</dbReference>
<evidence type="ECO:0000256" key="4">
    <source>
        <dbReference type="ARBA" id="ARBA00023008"/>
    </source>
</evidence>
<dbReference type="GO" id="GO:0042597">
    <property type="term" value="C:periplasmic space"/>
    <property type="evidence" value="ECO:0007669"/>
    <property type="project" value="UniProtKB-SubCell"/>
</dbReference>
<evidence type="ECO:0000256" key="2">
    <source>
        <dbReference type="ARBA" id="ARBA00022723"/>
    </source>
</evidence>
<dbReference type="GO" id="GO:0006825">
    <property type="term" value="P:copper ion transport"/>
    <property type="evidence" value="ECO:0007669"/>
    <property type="project" value="InterPro"/>
</dbReference>
<dbReference type="Gene3D" id="2.60.40.1220">
    <property type="match status" value="1"/>
</dbReference>
<dbReference type="InterPro" id="IPR032694">
    <property type="entry name" value="CopC/D"/>
</dbReference>
<dbReference type="PANTHER" id="PTHR34820">
    <property type="entry name" value="INNER MEMBRANE PROTEIN YEBZ"/>
    <property type="match status" value="1"/>
</dbReference>
<evidence type="ECO:0000256" key="3">
    <source>
        <dbReference type="ARBA" id="ARBA00022729"/>
    </source>
</evidence>
<dbReference type="InterPro" id="IPR007348">
    <property type="entry name" value="CopC_dom"/>
</dbReference>
<comment type="function">
    <text evidence="5">Involved in copper resistance.</text>
</comment>
<dbReference type="InterPro" id="IPR014755">
    <property type="entry name" value="Cu-Rt/internalin_Ig-like"/>
</dbReference>
<reference evidence="7 8" key="2">
    <citation type="journal article" date="2016" name="Microb. Ecol.">
        <title>Genome Characteristics of a Novel Type I Methanotroph (Sn10-6) Isolated from a Flooded Indian Rice Field.</title>
        <authorList>
            <person name="Rahalkar M.C."/>
            <person name="Pandit P.S."/>
            <person name="Dhakephalkar P.K."/>
            <person name="Pore S."/>
            <person name="Arora P."/>
            <person name="Kapse N."/>
        </authorList>
    </citation>
    <scope>NUCLEOTIDE SEQUENCE [LARGE SCALE GENOMIC DNA]</scope>
    <source>
        <strain evidence="7 8">Sn10-6</strain>
    </source>
</reference>
<dbReference type="GO" id="GO:0046688">
    <property type="term" value="P:response to copper ion"/>
    <property type="evidence" value="ECO:0007669"/>
    <property type="project" value="UniProtKB-UniRule"/>
</dbReference>
<dbReference type="SUPFAM" id="SSF81296">
    <property type="entry name" value="E set domains"/>
    <property type="match status" value="1"/>
</dbReference>
<dbReference type="GO" id="GO:0030313">
    <property type="term" value="C:cell envelope"/>
    <property type="evidence" value="ECO:0007669"/>
    <property type="project" value="UniProtKB-SubCell"/>
</dbReference>
<organism evidence="7 8">
    <name type="scientific">Methylocucumis oryzae</name>
    <dbReference type="NCBI Taxonomy" id="1632867"/>
    <lineage>
        <taxon>Bacteria</taxon>
        <taxon>Pseudomonadati</taxon>
        <taxon>Pseudomonadota</taxon>
        <taxon>Gammaproteobacteria</taxon>
        <taxon>Methylococcales</taxon>
        <taxon>Methylococcaceae</taxon>
        <taxon>Methylocucumis</taxon>
    </lineage>
</organism>
<dbReference type="GO" id="GO:0005507">
    <property type="term" value="F:copper ion binding"/>
    <property type="evidence" value="ECO:0007669"/>
    <property type="project" value="UniProtKB-UniRule"/>
</dbReference>
<gene>
    <name evidence="7" type="ORF">VZ94_10730</name>
</gene>
<dbReference type="Proteomes" id="UP000033684">
    <property type="component" value="Unassembled WGS sequence"/>
</dbReference>
<comment type="similarity">
    <text evidence="5">Belongs to the CopC family.</text>
</comment>
<dbReference type="PANTHER" id="PTHR34820:SF4">
    <property type="entry name" value="INNER MEMBRANE PROTEIN YEBZ"/>
    <property type="match status" value="1"/>
</dbReference>
<feature type="domain" description="CopC" evidence="6">
    <location>
        <begin position="22"/>
        <end position="114"/>
    </location>
</feature>
<keyword evidence="8" id="KW-1185">Reference proteome</keyword>
<keyword evidence="2 5" id="KW-0479">Metal-binding</keyword>